<feature type="non-terminal residue" evidence="2">
    <location>
        <position position="1"/>
    </location>
</feature>
<dbReference type="EMBL" id="FOHE01000021">
    <property type="protein sequence ID" value="SET69017.1"/>
    <property type="molecule type" value="Genomic_DNA"/>
</dbReference>
<dbReference type="RefSeq" id="WP_342028690.1">
    <property type="nucleotide sequence ID" value="NZ_FOHE01000021.1"/>
</dbReference>
<evidence type="ECO:0000259" key="1">
    <source>
        <dbReference type="Pfam" id="PF22530"/>
    </source>
</evidence>
<feature type="domain" description="Terminase large subunit ribonuclease H-like" evidence="1">
    <location>
        <begin position="448"/>
        <end position="533"/>
    </location>
</feature>
<name>A0A1I0GDD2_9BACI</name>
<keyword evidence="3" id="KW-1185">Reference proteome</keyword>
<dbReference type="NCBIfam" id="TIGR01630">
    <property type="entry name" value="psiM2_ORF9"/>
    <property type="match status" value="1"/>
</dbReference>
<dbReference type="Pfam" id="PF22530">
    <property type="entry name" value="Terminase-T7_RNaseH-like"/>
    <property type="match status" value="1"/>
</dbReference>
<gene>
    <name evidence="2" type="ORF">SAMN05216389_1211</name>
</gene>
<sequence length="591" mass="68905">IMIAWVDGRWLERKERRELIGVYDDYIAMLDDKYPDIDAMPSEVIADYMEKANELDRLRRIDRCEDDNLQFAIEYFSEAMNPGNDGNWEGFDISDKSQSPEFHKEITDIMNEVSTDKVNAKVAVAAPRSHAKSTYLSKGFPVHEVVYRKRKYTIIISETPTVSIGNMEWIRNQLKYNEKLRNDFGPLLSPKDQSNITDKSDAFIAWYQDGDRRRQIALVEAASTGQALRGRNWNGSRPDLIVCDDLEDARPGGNASTPEQRSKLRDWFSQTVVPLGDPKGEKTAIVYMGTTVHWEALLMNVLYKRSDFESKVYRAIIEFPKRSDLWEECREIYTDRENPKRKDEAEAFYKKHEKEMLEGSKVLWEDVQPLFKLMKWKWDNGSKAFNTEYMNNPVDEESMIFNPETFTYWDEKFPNQTFDHKSYTIAFGIDFALGKQRGDYSAISVVAKHKETGTIYVVDSYGDRIKPDGFIEEIVKYVNKWQPDIISVEAQFAQEFFGIILSERLEAEGYPAKTRLKKIYQRSRKELRIETMLPYIENKTIQFSRRHHLLLEQFERYGQGSHDDLPDSLEMAVSASRQKSVSITTSAKRMR</sequence>
<dbReference type="Proteomes" id="UP000198618">
    <property type="component" value="Unassembled WGS sequence"/>
</dbReference>
<accession>A0A1I0GDD2</accession>
<evidence type="ECO:0000313" key="3">
    <source>
        <dbReference type="Proteomes" id="UP000198618"/>
    </source>
</evidence>
<reference evidence="2 3" key="1">
    <citation type="submission" date="2016-10" db="EMBL/GenBank/DDBJ databases">
        <authorList>
            <person name="de Groot N.N."/>
        </authorList>
    </citation>
    <scope>NUCLEOTIDE SEQUENCE [LARGE SCALE GENOMIC DNA]</scope>
    <source>
        <strain evidence="2 3">IBRC-M 10780</strain>
    </source>
</reference>
<dbReference type="InterPro" id="IPR054762">
    <property type="entry name" value="Gp19_RNaseH-like"/>
</dbReference>
<organism evidence="2 3">
    <name type="scientific">Oceanobacillus limi</name>
    <dbReference type="NCBI Taxonomy" id="930131"/>
    <lineage>
        <taxon>Bacteria</taxon>
        <taxon>Bacillati</taxon>
        <taxon>Bacillota</taxon>
        <taxon>Bacilli</taxon>
        <taxon>Bacillales</taxon>
        <taxon>Bacillaceae</taxon>
        <taxon>Oceanobacillus</taxon>
    </lineage>
</organism>
<dbReference type="AlphaFoldDB" id="A0A1I0GDD2"/>
<dbReference type="STRING" id="930131.SAMN05216389_1211"/>
<evidence type="ECO:0000313" key="2">
    <source>
        <dbReference type="EMBL" id="SET69017.1"/>
    </source>
</evidence>
<dbReference type="InterPro" id="IPR006517">
    <property type="entry name" value="Phage_terminase_lsu-like_C"/>
</dbReference>
<protein>
    <submittedName>
        <fullName evidence="2">Phage uncharacterized protein (Putative large terminase), C-terminal domain-containing protein</fullName>
    </submittedName>
</protein>
<proteinExistence type="predicted"/>
<dbReference type="Gene3D" id="3.30.420.240">
    <property type="match status" value="1"/>
</dbReference>